<feature type="transmembrane region" description="Helical" evidence="6">
    <location>
        <begin position="338"/>
        <end position="362"/>
    </location>
</feature>
<keyword evidence="8" id="KW-1185">Reference proteome</keyword>
<dbReference type="EMBL" id="JAPDHF010000011">
    <property type="protein sequence ID" value="KAJ4011082.1"/>
    <property type="molecule type" value="Genomic_DNA"/>
</dbReference>
<evidence type="ECO:0000256" key="5">
    <source>
        <dbReference type="ARBA" id="ARBA00023136"/>
    </source>
</evidence>
<dbReference type="Proteomes" id="UP001152130">
    <property type="component" value="Unassembled WGS sequence"/>
</dbReference>
<comment type="subcellular location">
    <subcellularLocation>
        <location evidence="1">Membrane</location>
        <topology evidence="1">Multi-pass membrane protein</topology>
    </subcellularLocation>
</comment>
<keyword evidence="5 6" id="KW-0472">Membrane</keyword>
<feature type="transmembrane region" description="Helical" evidence="6">
    <location>
        <begin position="132"/>
        <end position="149"/>
    </location>
</feature>
<feature type="transmembrane region" description="Helical" evidence="6">
    <location>
        <begin position="368"/>
        <end position="386"/>
    </location>
</feature>
<comment type="caution">
    <text evidence="7">The sequence shown here is derived from an EMBL/GenBank/DDBJ whole genome shotgun (WGS) entry which is preliminary data.</text>
</comment>
<feature type="transmembrane region" description="Helical" evidence="6">
    <location>
        <begin position="407"/>
        <end position="428"/>
    </location>
</feature>
<dbReference type="Gene3D" id="1.10.4160.10">
    <property type="entry name" value="Hydantoin permease"/>
    <property type="match status" value="2"/>
</dbReference>
<comment type="similarity">
    <text evidence="2">Belongs to the purine-cytosine permease (2.A.39) family.</text>
</comment>
<dbReference type="GO" id="GO:0005886">
    <property type="term" value="C:plasma membrane"/>
    <property type="evidence" value="ECO:0007669"/>
    <property type="project" value="TreeGrafter"/>
</dbReference>
<evidence type="ECO:0000256" key="4">
    <source>
        <dbReference type="ARBA" id="ARBA00022989"/>
    </source>
</evidence>
<evidence type="ECO:0000256" key="1">
    <source>
        <dbReference type="ARBA" id="ARBA00004141"/>
    </source>
</evidence>
<proteinExistence type="inferred from homology"/>
<dbReference type="Pfam" id="PF02133">
    <property type="entry name" value="Transp_cyt_pur"/>
    <property type="match status" value="2"/>
</dbReference>
<evidence type="ECO:0000256" key="2">
    <source>
        <dbReference type="ARBA" id="ARBA00008974"/>
    </source>
</evidence>
<accession>A0A9W8PLV6</accession>
<name>A0A9W8PLV6_9HYPO</name>
<dbReference type="AlphaFoldDB" id="A0A9W8PLV6"/>
<dbReference type="GO" id="GO:0015205">
    <property type="term" value="F:nucleobase transmembrane transporter activity"/>
    <property type="evidence" value="ECO:0007669"/>
    <property type="project" value="TreeGrafter"/>
</dbReference>
<feature type="transmembrane region" description="Helical" evidence="6">
    <location>
        <begin position="161"/>
        <end position="179"/>
    </location>
</feature>
<gene>
    <name evidence="7" type="ORF">NW766_007714</name>
</gene>
<feature type="transmembrane region" description="Helical" evidence="6">
    <location>
        <begin position="200"/>
        <end position="219"/>
    </location>
</feature>
<feature type="transmembrane region" description="Helical" evidence="6">
    <location>
        <begin position="448"/>
        <end position="468"/>
    </location>
</feature>
<dbReference type="InterPro" id="IPR045225">
    <property type="entry name" value="Uracil/uridine/allantoin_perm"/>
</dbReference>
<protein>
    <recommendedName>
        <fullName evidence="9">Uracil permease</fullName>
    </recommendedName>
</protein>
<reference evidence="7" key="1">
    <citation type="submission" date="2022-10" db="EMBL/GenBank/DDBJ databases">
        <title>Fusarium specimens isolated from Avocado Roots.</title>
        <authorList>
            <person name="Stajich J."/>
            <person name="Roper C."/>
            <person name="Heimlech-Rivalta G."/>
        </authorList>
    </citation>
    <scope>NUCLEOTIDE SEQUENCE</scope>
    <source>
        <strain evidence="7">CF00143</strain>
    </source>
</reference>
<dbReference type="PANTHER" id="PTHR30618:SF1">
    <property type="entry name" value="URIDINE PERMEASE"/>
    <property type="match status" value="1"/>
</dbReference>
<evidence type="ECO:0000313" key="7">
    <source>
        <dbReference type="EMBL" id="KAJ4011082.1"/>
    </source>
</evidence>
<keyword evidence="3 6" id="KW-0812">Transmembrane</keyword>
<evidence type="ECO:0000313" key="8">
    <source>
        <dbReference type="Proteomes" id="UP001152130"/>
    </source>
</evidence>
<dbReference type="PANTHER" id="PTHR30618">
    <property type="entry name" value="NCS1 FAMILY PURINE/PYRIMIDINE TRANSPORTER"/>
    <property type="match status" value="1"/>
</dbReference>
<organism evidence="7 8">
    <name type="scientific">Fusarium irregulare</name>
    <dbReference type="NCBI Taxonomy" id="2494466"/>
    <lineage>
        <taxon>Eukaryota</taxon>
        <taxon>Fungi</taxon>
        <taxon>Dikarya</taxon>
        <taxon>Ascomycota</taxon>
        <taxon>Pezizomycotina</taxon>
        <taxon>Sordariomycetes</taxon>
        <taxon>Hypocreomycetidae</taxon>
        <taxon>Hypocreales</taxon>
        <taxon>Nectriaceae</taxon>
        <taxon>Fusarium</taxon>
        <taxon>Fusarium incarnatum-equiseti species complex</taxon>
    </lineage>
</organism>
<dbReference type="InterPro" id="IPR001248">
    <property type="entry name" value="Pur-cyt_permease"/>
</dbReference>
<keyword evidence="4 6" id="KW-1133">Transmembrane helix</keyword>
<evidence type="ECO:0008006" key="9">
    <source>
        <dbReference type="Google" id="ProtNLM"/>
    </source>
</evidence>
<evidence type="ECO:0000256" key="6">
    <source>
        <dbReference type="SAM" id="Phobius"/>
    </source>
</evidence>
<evidence type="ECO:0000256" key="3">
    <source>
        <dbReference type="ARBA" id="ARBA00022692"/>
    </source>
</evidence>
<sequence length="520" mass="57118">MTSLVSKVHNRLLVKKQLPDGTTQPADFLDNDSIRPTPVKDRTWTSITYSAFWFAATANVSNLYAASTGQSAGLSMWEALGCSLGGQLLAGLLMALNGRAGAFVFLHAIFPSIANIPDIMGSKSALNSAQMLCFFLYWLINCAFLFVPVPRMKNLVHIKVGVYYAATVAFVAWTLVLAGSIRKTVSEPATVHGSEKSWMILKFFFLGLASCGTFITNASDLQRYASKPNDVIAGQVFSFPMSNFLVGIFGNLIAAASKSIFGEVSTNAMQGRVIWNPLTTLDMLMEGDRYTSANRAGCALISFAYVYSTVFSAIFENSIPAGNDIAALMPKYITVKRGFFICAVVSYAICPWYLLSSASVFINFLSSYQIFLSAITGILICDYYLLRRGLFDIPMLYSGHKDATYHFFHGFNLRAFSVYLIAIAPNFYGFLSQMGVAAPIGIQRFYSVAYPVGLFIAFGGFWLVNVIFPAESSLELSGWHEPQDFVEDDDNTFVNVVVDSSGVQPDQEKGNHGDFTIKKY</sequence>